<dbReference type="GO" id="GO:0006644">
    <property type="term" value="P:phospholipid metabolic process"/>
    <property type="evidence" value="ECO:0007669"/>
    <property type="project" value="TreeGrafter"/>
</dbReference>
<keyword evidence="3" id="KW-1185">Reference proteome</keyword>
<dbReference type="Gene3D" id="3.40.50.1110">
    <property type="entry name" value="SGNH hydrolase"/>
    <property type="match status" value="1"/>
</dbReference>
<dbReference type="eggNOG" id="KOG3670">
    <property type="taxonomic scope" value="Eukaryota"/>
</dbReference>
<dbReference type="GeneTree" id="ENSGT00530000063883"/>
<feature type="signal peptide" evidence="1">
    <location>
        <begin position="1"/>
        <end position="19"/>
    </location>
</feature>
<proteinExistence type="predicted"/>
<dbReference type="InterPro" id="IPR036514">
    <property type="entry name" value="SGNH_hydro_sf"/>
</dbReference>
<dbReference type="GO" id="GO:0004622">
    <property type="term" value="F:phosphatidylcholine lysophospholipase activity"/>
    <property type="evidence" value="ECO:0007669"/>
    <property type="project" value="TreeGrafter"/>
</dbReference>
<evidence type="ECO:0000313" key="2">
    <source>
        <dbReference type="Ensembl" id="ENSCSAVP00000010996.1"/>
    </source>
</evidence>
<protein>
    <submittedName>
        <fullName evidence="2">Uncharacterized protein</fullName>
    </submittedName>
</protein>
<dbReference type="GO" id="GO:0031526">
    <property type="term" value="C:brush border membrane"/>
    <property type="evidence" value="ECO:0007669"/>
    <property type="project" value="TreeGrafter"/>
</dbReference>
<dbReference type="OMA" id="NRTECER"/>
<reference evidence="3" key="1">
    <citation type="submission" date="2003-08" db="EMBL/GenBank/DDBJ databases">
        <authorList>
            <person name="Birren B."/>
            <person name="Nusbaum C."/>
            <person name="Abebe A."/>
            <person name="Abouelleil A."/>
            <person name="Adekoya E."/>
            <person name="Ait-zahra M."/>
            <person name="Allen N."/>
            <person name="Allen T."/>
            <person name="An P."/>
            <person name="Anderson M."/>
            <person name="Anderson S."/>
            <person name="Arachchi H."/>
            <person name="Armbruster J."/>
            <person name="Bachantsang P."/>
            <person name="Baldwin J."/>
            <person name="Barry A."/>
            <person name="Bayul T."/>
            <person name="Blitshsteyn B."/>
            <person name="Bloom T."/>
            <person name="Blye J."/>
            <person name="Boguslavskiy L."/>
            <person name="Borowsky M."/>
            <person name="Boukhgalter B."/>
            <person name="Brunache A."/>
            <person name="Butler J."/>
            <person name="Calixte N."/>
            <person name="Calvo S."/>
            <person name="Camarata J."/>
            <person name="Campo K."/>
            <person name="Chang J."/>
            <person name="Cheshatsang Y."/>
            <person name="Citroen M."/>
            <person name="Collymore A."/>
            <person name="Considine T."/>
            <person name="Cook A."/>
            <person name="Cooke P."/>
            <person name="Corum B."/>
            <person name="Cuomo C."/>
            <person name="David R."/>
            <person name="Dawoe T."/>
            <person name="Degray S."/>
            <person name="Dodge S."/>
            <person name="Dooley K."/>
            <person name="Dorje P."/>
            <person name="Dorjee K."/>
            <person name="Dorris L."/>
            <person name="Duffey N."/>
            <person name="Dupes A."/>
            <person name="Elkins T."/>
            <person name="Engels R."/>
            <person name="Erickson J."/>
            <person name="Farina A."/>
            <person name="Faro S."/>
            <person name="Ferreira P."/>
            <person name="Fischer H."/>
            <person name="Fitzgerald M."/>
            <person name="Foley K."/>
            <person name="Gage D."/>
            <person name="Galagan J."/>
            <person name="Gearin G."/>
            <person name="Gnerre S."/>
            <person name="Gnirke A."/>
            <person name="Goyette A."/>
            <person name="Graham J."/>
            <person name="Grandbois E."/>
            <person name="Gyaltsen K."/>
            <person name="Hafez N."/>
            <person name="Hagopian D."/>
            <person name="Hagos B."/>
            <person name="Hall J."/>
            <person name="Hatcher B."/>
            <person name="Heller A."/>
            <person name="Higgins H."/>
            <person name="Honan T."/>
            <person name="Horn A."/>
            <person name="Houde N."/>
            <person name="Hughes L."/>
            <person name="Hulme W."/>
            <person name="Husby E."/>
            <person name="Iliev I."/>
            <person name="Jaffe D."/>
            <person name="Jones C."/>
            <person name="Kamal M."/>
            <person name="Kamat A."/>
            <person name="Kamvysselis M."/>
            <person name="Karlsson E."/>
            <person name="Kells C."/>
            <person name="Kieu A."/>
            <person name="Kisner P."/>
            <person name="Kodira C."/>
            <person name="Kulbokas E."/>
            <person name="Labutti K."/>
            <person name="Lama D."/>
            <person name="Landers T."/>
            <person name="Leger J."/>
            <person name="Levine S."/>
            <person name="Lewis D."/>
            <person name="Lewis T."/>
            <person name="Lindblad-toh K."/>
            <person name="Liu X."/>
            <person name="Lokyitsang T."/>
            <person name="Lokyitsang Y."/>
            <person name="Lucien O."/>
            <person name="Lui A."/>
            <person name="Ma L.J."/>
            <person name="Mabbitt R."/>
            <person name="Macdonald J."/>
            <person name="Maclean C."/>
            <person name="Major J."/>
            <person name="Manning J."/>
            <person name="Marabella R."/>
            <person name="Maru K."/>
            <person name="Matthews C."/>
            <person name="Mauceli E."/>
            <person name="Mccarthy M."/>
            <person name="Mcdonough S."/>
            <person name="Mcghee T."/>
            <person name="Meldrim J."/>
            <person name="Meneus L."/>
            <person name="Mesirov J."/>
            <person name="Mihalev A."/>
            <person name="Mihova T."/>
            <person name="Mikkelsen T."/>
            <person name="Mlenga V."/>
            <person name="Moru K."/>
            <person name="Mozes J."/>
            <person name="Mulrain L."/>
            <person name="Munson G."/>
            <person name="Naylor J."/>
            <person name="Newes C."/>
            <person name="Nguyen C."/>
            <person name="Nguyen N."/>
            <person name="Nguyen T."/>
            <person name="Nicol R."/>
            <person name="Nielsen C."/>
            <person name="Nizzari M."/>
            <person name="Norbu C."/>
            <person name="Norbu N."/>
            <person name="O'donnell P."/>
            <person name="Okoawo O."/>
            <person name="O'leary S."/>
            <person name="Omotosho B."/>
            <person name="O'neill K."/>
            <person name="Osman S."/>
            <person name="Parker S."/>
            <person name="Perrin D."/>
            <person name="Phunkhang P."/>
            <person name="Piqani B."/>
            <person name="Purcell S."/>
            <person name="Rachupka T."/>
            <person name="Ramasamy U."/>
            <person name="Rameau R."/>
            <person name="Ray V."/>
            <person name="Raymond C."/>
            <person name="Retta R."/>
            <person name="Richardson S."/>
            <person name="Rise C."/>
            <person name="Rodriguez J."/>
            <person name="Rogers J."/>
            <person name="Rogov P."/>
            <person name="Rutman M."/>
            <person name="Schupbach R."/>
            <person name="Seaman C."/>
            <person name="Settipalli S."/>
            <person name="Sharpe T."/>
            <person name="Sheridan J."/>
            <person name="Sherpa N."/>
            <person name="Shi J."/>
            <person name="Smirnov S."/>
            <person name="Smith C."/>
            <person name="Sougnez C."/>
            <person name="Spencer B."/>
            <person name="Stalker J."/>
            <person name="Stange-thomann N."/>
            <person name="Stavropoulos S."/>
            <person name="Stetson K."/>
            <person name="Stone C."/>
            <person name="Stone S."/>
            <person name="Stubbs M."/>
            <person name="Talamas J."/>
            <person name="Tchuinga P."/>
            <person name="Tenzing P."/>
            <person name="Tesfaye S."/>
            <person name="Theodore J."/>
            <person name="Thoulutsang Y."/>
            <person name="Topham K."/>
            <person name="Towey S."/>
            <person name="Tsamla T."/>
            <person name="Tsomo N."/>
            <person name="Vallee D."/>
            <person name="Vassiliev H."/>
            <person name="Venkataraman V."/>
            <person name="Vinson J."/>
            <person name="Vo A."/>
            <person name="Wade C."/>
            <person name="Wang S."/>
            <person name="Wangchuk T."/>
            <person name="Wangdi T."/>
            <person name="Whittaker C."/>
            <person name="Wilkinson J."/>
            <person name="Wu Y."/>
            <person name="Wyman D."/>
            <person name="Yadav S."/>
            <person name="Yang S."/>
            <person name="Yang X."/>
            <person name="Yeager S."/>
            <person name="Yee E."/>
            <person name="Young G."/>
            <person name="Zainoun J."/>
            <person name="Zembeck L."/>
            <person name="Zimmer A."/>
            <person name="Zody M."/>
            <person name="Lander E."/>
        </authorList>
    </citation>
    <scope>NUCLEOTIDE SEQUENCE [LARGE SCALE GENOMIC DNA]</scope>
</reference>
<dbReference type="InterPro" id="IPR035547">
    <property type="entry name" value="Phospholipase_B"/>
</dbReference>
<name>H2Z084_CIOSA</name>
<dbReference type="PANTHER" id="PTHR21325:SF31">
    <property type="entry name" value="GH22081P-RELATED"/>
    <property type="match status" value="1"/>
</dbReference>
<dbReference type="Pfam" id="PF00657">
    <property type="entry name" value="Lipase_GDSL"/>
    <property type="match status" value="1"/>
</dbReference>
<dbReference type="InParanoid" id="H2Z084"/>
<keyword evidence="1" id="KW-0732">Signal</keyword>
<sequence length="280" mass="31121">MSTLTLFFLLAVVTPLAYSSFNDEQEWLNKLNELEQIIQKTETPLNSAAAPRATGTTNFSISLECDPKPTSVHQLRPRDIDIVGAMGDSITAGFGIEATSLPGIAVEDRGLSWSIGGEMDLERSITIPNILRRFNPQVKGYALGNNRAPRGDFWFNVAVGGARSRNMPAQARDIIDKMINDSRTNYENDWKLITIFIGGNDLCALNRDTDATPENYVKYLQEALDIMHKELPRTMVNVVEIMEIYVLPEVGHGFGSTPQCRAAQLTFCNYIVSANETEKE</sequence>
<dbReference type="STRING" id="51511.ENSCSAVP00000010996"/>
<dbReference type="InterPro" id="IPR001087">
    <property type="entry name" value="GDSL"/>
</dbReference>
<evidence type="ECO:0000256" key="1">
    <source>
        <dbReference type="SAM" id="SignalP"/>
    </source>
</evidence>
<feature type="chain" id="PRO_5003578970" evidence="1">
    <location>
        <begin position="20"/>
        <end position="280"/>
    </location>
</feature>
<accession>H2Z084</accession>
<reference evidence="2" key="3">
    <citation type="submission" date="2025-09" db="UniProtKB">
        <authorList>
            <consortium name="Ensembl"/>
        </authorList>
    </citation>
    <scope>IDENTIFICATION</scope>
</reference>
<dbReference type="GO" id="GO:0050253">
    <property type="term" value="F:retinyl-palmitate esterase activity"/>
    <property type="evidence" value="ECO:0007669"/>
    <property type="project" value="TreeGrafter"/>
</dbReference>
<dbReference type="HOGENOM" id="CLU_086861_0_0_1"/>
<organism evidence="2 3">
    <name type="scientific">Ciona savignyi</name>
    <name type="common">Pacific transparent sea squirt</name>
    <dbReference type="NCBI Taxonomy" id="51511"/>
    <lineage>
        <taxon>Eukaryota</taxon>
        <taxon>Metazoa</taxon>
        <taxon>Chordata</taxon>
        <taxon>Tunicata</taxon>
        <taxon>Ascidiacea</taxon>
        <taxon>Phlebobranchia</taxon>
        <taxon>Cionidae</taxon>
        <taxon>Ciona</taxon>
    </lineage>
</organism>
<dbReference type="PANTHER" id="PTHR21325">
    <property type="entry name" value="PHOSPHOLIPASE B, PLB1"/>
    <property type="match status" value="1"/>
</dbReference>
<dbReference type="Proteomes" id="UP000007875">
    <property type="component" value="Unassembled WGS sequence"/>
</dbReference>
<evidence type="ECO:0000313" key="3">
    <source>
        <dbReference type="Proteomes" id="UP000007875"/>
    </source>
</evidence>
<dbReference type="Ensembl" id="ENSCSAVT00000011127.1">
    <property type="protein sequence ID" value="ENSCSAVP00000010996.1"/>
    <property type="gene ID" value="ENSCSAVG00000006438.1"/>
</dbReference>
<dbReference type="AlphaFoldDB" id="H2Z084"/>
<dbReference type="GO" id="GO:0004623">
    <property type="term" value="F:phospholipase A2 activity"/>
    <property type="evidence" value="ECO:0007669"/>
    <property type="project" value="TreeGrafter"/>
</dbReference>
<dbReference type="SUPFAM" id="SSF52266">
    <property type="entry name" value="SGNH hydrolase"/>
    <property type="match status" value="1"/>
</dbReference>
<dbReference type="InterPro" id="IPR038885">
    <property type="entry name" value="PLB1"/>
</dbReference>
<reference evidence="2" key="2">
    <citation type="submission" date="2025-08" db="UniProtKB">
        <authorList>
            <consortium name="Ensembl"/>
        </authorList>
    </citation>
    <scope>IDENTIFICATION</scope>
</reference>
<dbReference type="CDD" id="cd01824">
    <property type="entry name" value="Phospholipase_B_like"/>
    <property type="match status" value="1"/>
</dbReference>